<protein>
    <submittedName>
        <fullName evidence="1">Uncharacterized protein</fullName>
    </submittedName>
</protein>
<evidence type="ECO:0000313" key="2">
    <source>
        <dbReference type="Proteomes" id="UP000299102"/>
    </source>
</evidence>
<dbReference type="Proteomes" id="UP000299102">
    <property type="component" value="Unassembled WGS sequence"/>
</dbReference>
<dbReference type="EMBL" id="BGZK01001685">
    <property type="protein sequence ID" value="GBP84532.1"/>
    <property type="molecule type" value="Genomic_DNA"/>
</dbReference>
<proteinExistence type="predicted"/>
<organism evidence="1 2">
    <name type="scientific">Eumeta variegata</name>
    <name type="common">Bagworm moth</name>
    <name type="synonym">Eumeta japonica</name>
    <dbReference type="NCBI Taxonomy" id="151549"/>
    <lineage>
        <taxon>Eukaryota</taxon>
        <taxon>Metazoa</taxon>
        <taxon>Ecdysozoa</taxon>
        <taxon>Arthropoda</taxon>
        <taxon>Hexapoda</taxon>
        <taxon>Insecta</taxon>
        <taxon>Pterygota</taxon>
        <taxon>Neoptera</taxon>
        <taxon>Endopterygota</taxon>
        <taxon>Lepidoptera</taxon>
        <taxon>Glossata</taxon>
        <taxon>Ditrysia</taxon>
        <taxon>Tineoidea</taxon>
        <taxon>Psychidae</taxon>
        <taxon>Oiketicinae</taxon>
        <taxon>Eumeta</taxon>
    </lineage>
</organism>
<sequence>MQGSASEIFNGHDAAILILRFMSTDDIEGPSVKARDYSRVKCIYNVNICHVLVHEFMSICYALAGWSGNRERRDERTKRKREKDKDRRIWTILSTSRLTSVGPGQLTTAVTNATTLSWTDGITCSSRIRSDWFNLAQEKN</sequence>
<keyword evidence="2" id="KW-1185">Reference proteome</keyword>
<dbReference type="AlphaFoldDB" id="A0A4C1ZB10"/>
<evidence type="ECO:0000313" key="1">
    <source>
        <dbReference type="EMBL" id="GBP84532.1"/>
    </source>
</evidence>
<comment type="caution">
    <text evidence="1">The sequence shown here is derived from an EMBL/GenBank/DDBJ whole genome shotgun (WGS) entry which is preliminary data.</text>
</comment>
<name>A0A4C1ZB10_EUMVA</name>
<reference evidence="1 2" key="1">
    <citation type="journal article" date="2019" name="Commun. Biol.">
        <title>The bagworm genome reveals a unique fibroin gene that provides high tensile strength.</title>
        <authorList>
            <person name="Kono N."/>
            <person name="Nakamura H."/>
            <person name="Ohtoshi R."/>
            <person name="Tomita M."/>
            <person name="Numata K."/>
            <person name="Arakawa K."/>
        </authorList>
    </citation>
    <scope>NUCLEOTIDE SEQUENCE [LARGE SCALE GENOMIC DNA]</scope>
</reference>
<gene>
    <name evidence="1" type="ORF">EVAR_66840_1</name>
</gene>
<accession>A0A4C1ZB10</accession>